<dbReference type="PANTHER" id="PTHR43163:SF3">
    <property type="entry name" value="PEPTIDE ABC TRANSPORTER PERMEASE PROTEIN"/>
    <property type="match status" value="1"/>
</dbReference>
<proteinExistence type="inferred from homology"/>
<accession>A0ABU4C3X4</accession>
<comment type="subcellular location">
    <subcellularLocation>
        <location evidence="1 7">Cell membrane</location>
        <topology evidence="1 7">Multi-pass membrane protein</topology>
    </subcellularLocation>
</comment>
<evidence type="ECO:0000256" key="4">
    <source>
        <dbReference type="ARBA" id="ARBA00022692"/>
    </source>
</evidence>
<gene>
    <name evidence="9" type="ORF">R3Q16_31775</name>
</gene>
<evidence type="ECO:0000256" key="3">
    <source>
        <dbReference type="ARBA" id="ARBA00022475"/>
    </source>
</evidence>
<feature type="domain" description="ABC transmembrane type-1" evidence="8">
    <location>
        <begin position="96"/>
        <end position="306"/>
    </location>
</feature>
<keyword evidence="10" id="KW-1185">Reference proteome</keyword>
<feature type="transmembrane region" description="Helical" evidence="7">
    <location>
        <begin position="135"/>
        <end position="160"/>
    </location>
</feature>
<dbReference type="InterPro" id="IPR000515">
    <property type="entry name" value="MetI-like"/>
</dbReference>
<dbReference type="Gene3D" id="1.10.3720.10">
    <property type="entry name" value="MetI-like"/>
    <property type="match status" value="1"/>
</dbReference>
<name>A0ABU4C3X4_RHOGO</name>
<dbReference type="Proteomes" id="UP001185927">
    <property type="component" value="Unassembled WGS sequence"/>
</dbReference>
<feature type="transmembrane region" description="Helical" evidence="7">
    <location>
        <begin position="180"/>
        <end position="202"/>
    </location>
</feature>
<keyword evidence="5 7" id="KW-1133">Transmembrane helix</keyword>
<evidence type="ECO:0000256" key="7">
    <source>
        <dbReference type="RuleBase" id="RU363032"/>
    </source>
</evidence>
<evidence type="ECO:0000256" key="5">
    <source>
        <dbReference type="ARBA" id="ARBA00022989"/>
    </source>
</evidence>
<keyword evidence="3" id="KW-1003">Cell membrane</keyword>
<dbReference type="EMBL" id="JAWLKB010000034">
    <property type="protein sequence ID" value="MDV6271205.1"/>
    <property type="molecule type" value="Genomic_DNA"/>
</dbReference>
<dbReference type="PANTHER" id="PTHR43163">
    <property type="entry name" value="DIPEPTIDE TRANSPORT SYSTEM PERMEASE PROTEIN DPPB-RELATED"/>
    <property type="match status" value="1"/>
</dbReference>
<evidence type="ECO:0000256" key="2">
    <source>
        <dbReference type="ARBA" id="ARBA00022448"/>
    </source>
</evidence>
<evidence type="ECO:0000256" key="6">
    <source>
        <dbReference type="ARBA" id="ARBA00023136"/>
    </source>
</evidence>
<dbReference type="CDD" id="cd06261">
    <property type="entry name" value="TM_PBP2"/>
    <property type="match status" value="1"/>
</dbReference>
<organism evidence="9 10">
    <name type="scientific">Rhodococcus globerulus</name>
    <dbReference type="NCBI Taxonomy" id="33008"/>
    <lineage>
        <taxon>Bacteria</taxon>
        <taxon>Bacillati</taxon>
        <taxon>Actinomycetota</taxon>
        <taxon>Actinomycetes</taxon>
        <taxon>Mycobacteriales</taxon>
        <taxon>Nocardiaceae</taxon>
        <taxon>Rhodococcus</taxon>
    </lineage>
</organism>
<dbReference type="RefSeq" id="WP_317545666.1">
    <property type="nucleotide sequence ID" value="NZ_JAWLKB010000034.1"/>
</dbReference>
<evidence type="ECO:0000313" key="9">
    <source>
        <dbReference type="EMBL" id="MDV6271205.1"/>
    </source>
</evidence>
<protein>
    <submittedName>
        <fullName evidence="9">ABC transporter permease</fullName>
    </submittedName>
</protein>
<comment type="caution">
    <text evidence="9">The sequence shown here is derived from an EMBL/GenBank/DDBJ whole genome shotgun (WGS) entry which is preliminary data.</text>
</comment>
<feature type="transmembrane region" description="Helical" evidence="7">
    <location>
        <begin position="241"/>
        <end position="263"/>
    </location>
</feature>
<reference evidence="9 10" key="1">
    <citation type="submission" date="2023-10" db="EMBL/GenBank/DDBJ databases">
        <title>Development of a sustainable strategy for remediation of hydrocarbon-contaminated territories based on the waste exchange concept.</title>
        <authorList>
            <person name="Krivoruchko A."/>
        </authorList>
    </citation>
    <scope>NUCLEOTIDE SEQUENCE [LARGE SCALE GENOMIC DNA]</scope>
    <source>
        <strain evidence="9 10">IEGM 1203</strain>
    </source>
</reference>
<keyword evidence="2 7" id="KW-0813">Transport</keyword>
<feature type="transmembrane region" description="Helical" evidence="7">
    <location>
        <begin position="283"/>
        <end position="309"/>
    </location>
</feature>
<sequence length="316" mass="34202">MSTALRIKLIATAPILLLVTFGAFIMVNLAPGDPTVNILGDNASPDDYIAMRQELGLDDPLFARYLSWLGNVFQGNFGTTLVPPQQEVATVLARAIPVNLELAVLTLVMALAISIPVGMWSAYRPGSRFDRAVSTTSFALLSIPNFLLAVLLVLLLAVNWQIFPIGGWARPTEEGWGANLYHAFLPALALAIEESLVFARLLRSDMHTTLQEDFIVASRAKGMPTWHVLVREALRPSSFSVLTLTGISVGRIIGGTFVIEQVFALPGLGQAIVNGALTHDYRIVQGGVVVVAVVYLVISIVVDALYGYLDPRTRHA</sequence>
<dbReference type="PROSITE" id="PS50928">
    <property type="entry name" value="ABC_TM1"/>
    <property type="match status" value="1"/>
</dbReference>
<dbReference type="SUPFAM" id="SSF161098">
    <property type="entry name" value="MetI-like"/>
    <property type="match status" value="1"/>
</dbReference>
<evidence type="ECO:0000313" key="10">
    <source>
        <dbReference type="Proteomes" id="UP001185927"/>
    </source>
</evidence>
<keyword evidence="6 7" id="KW-0472">Membrane</keyword>
<dbReference type="Pfam" id="PF00528">
    <property type="entry name" value="BPD_transp_1"/>
    <property type="match status" value="1"/>
</dbReference>
<dbReference type="Pfam" id="PF19300">
    <property type="entry name" value="BPD_transp_1_N"/>
    <property type="match status" value="1"/>
</dbReference>
<comment type="similarity">
    <text evidence="7">Belongs to the binding-protein-dependent transport system permease family.</text>
</comment>
<evidence type="ECO:0000256" key="1">
    <source>
        <dbReference type="ARBA" id="ARBA00004651"/>
    </source>
</evidence>
<feature type="transmembrane region" description="Helical" evidence="7">
    <location>
        <begin position="102"/>
        <end position="123"/>
    </location>
</feature>
<keyword evidence="4 7" id="KW-0812">Transmembrane</keyword>
<dbReference type="InterPro" id="IPR045621">
    <property type="entry name" value="BPD_transp_1_N"/>
</dbReference>
<evidence type="ECO:0000259" key="8">
    <source>
        <dbReference type="PROSITE" id="PS50928"/>
    </source>
</evidence>
<dbReference type="InterPro" id="IPR035906">
    <property type="entry name" value="MetI-like_sf"/>
</dbReference>